<dbReference type="OrthoDB" id="5390at2759"/>
<dbReference type="CDD" id="cd12950">
    <property type="entry name" value="RRP7_Rrp7p"/>
    <property type="match status" value="1"/>
</dbReference>
<evidence type="ECO:0000259" key="4">
    <source>
        <dbReference type="Pfam" id="PF17799"/>
    </source>
</evidence>
<dbReference type="CDD" id="cd12293">
    <property type="entry name" value="dRRM_Rrp7p"/>
    <property type="match status" value="1"/>
</dbReference>
<dbReference type="GO" id="GO:0000028">
    <property type="term" value="P:ribosomal small subunit assembly"/>
    <property type="evidence" value="ECO:0007669"/>
    <property type="project" value="TreeGrafter"/>
</dbReference>
<dbReference type="Pfam" id="PF12923">
    <property type="entry name" value="RRP7"/>
    <property type="match status" value="1"/>
</dbReference>
<dbReference type="InterPro" id="IPR040447">
    <property type="entry name" value="RRM_Rrp7"/>
</dbReference>
<evidence type="ECO:0000256" key="1">
    <source>
        <dbReference type="ARBA" id="ARBA00006110"/>
    </source>
</evidence>
<dbReference type="Gene3D" id="6.10.250.1770">
    <property type="match status" value="1"/>
</dbReference>
<dbReference type="AlphaFoldDB" id="A0A2B7X3L3"/>
<dbReference type="GO" id="GO:0006364">
    <property type="term" value="P:rRNA processing"/>
    <property type="evidence" value="ECO:0007669"/>
    <property type="project" value="TreeGrafter"/>
</dbReference>
<dbReference type="InterPro" id="IPR024326">
    <property type="entry name" value="RRP7_C"/>
</dbReference>
<dbReference type="EMBL" id="PDNC01000023">
    <property type="protein sequence ID" value="PGH06244.1"/>
    <property type="molecule type" value="Genomic_DNA"/>
</dbReference>
<feature type="region of interest" description="Disordered" evidence="2">
    <location>
        <begin position="93"/>
        <end position="117"/>
    </location>
</feature>
<evidence type="ECO:0000259" key="3">
    <source>
        <dbReference type="Pfam" id="PF12923"/>
    </source>
</evidence>
<feature type="compositionally biased region" description="Low complexity" evidence="2">
    <location>
        <begin position="93"/>
        <end position="106"/>
    </location>
</feature>
<gene>
    <name evidence="5" type="ORF">GX51_02441</name>
</gene>
<reference evidence="5 6" key="1">
    <citation type="submission" date="2017-10" db="EMBL/GenBank/DDBJ databases">
        <title>Comparative genomics in systemic dimorphic fungi from Ajellomycetaceae.</title>
        <authorList>
            <person name="Munoz J.F."/>
            <person name="Mcewen J.G."/>
            <person name="Clay O.K."/>
            <person name="Cuomo C.A."/>
        </authorList>
    </citation>
    <scope>NUCLEOTIDE SEQUENCE [LARGE SCALE GENOMIC DNA]</scope>
    <source>
        <strain evidence="5 6">UAMH130</strain>
    </source>
</reference>
<dbReference type="GO" id="GO:0032545">
    <property type="term" value="C:CURI complex"/>
    <property type="evidence" value="ECO:0007669"/>
    <property type="project" value="TreeGrafter"/>
</dbReference>
<dbReference type="Proteomes" id="UP000224080">
    <property type="component" value="Unassembled WGS sequence"/>
</dbReference>
<evidence type="ECO:0000313" key="6">
    <source>
        <dbReference type="Proteomes" id="UP000224080"/>
    </source>
</evidence>
<keyword evidence="6" id="KW-1185">Reference proteome</keyword>
<organism evidence="5 6">
    <name type="scientific">Blastomyces parvus</name>
    <dbReference type="NCBI Taxonomy" id="2060905"/>
    <lineage>
        <taxon>Eukaryota</taxon>
        <taxon>Fungi</taxon>
        <taxon>Dikarya</taxon>
        <taxon>Ascomycota</taxon>
        <taxon>Pezizomycotina</taxon>
        <taxon>Eurotiomycetes</taxon>
        <taxon>Eurotiomycetidae</taxon>
        <taxon>Onygenales</taxon>
        <taxon>Ajellomycetaceae</taxon>
        <taxon>Blastomyces</taxon>
    </lineage>
</organism>
<dbReference type="InterPro" id="IPR040446">
    <property type="entry name" value="RRP7"/>
</dbReference>
<name>A0A2B7X3L3_9EURO</name>
<dbReference type="GO" id="GO:0034456">
    <property type="term" value="C:UTP-C complex"/>
    <property type="evidence" value="ECO:0007669"/>
    <property type="project" value="TreeGrafter"/>
</dbReference>
<dbReference type="STRING" id="2060905.A0A2B7X3L3"/>
<proteinExistence type="inferred from homology"/>
<feature type="domain" description="Rrp7 RRM-like N-terminal" evidence="4">
    <location>
        <begin position="10"/>
        <end position="194"/>
    </location>
</feature>
<comment type="similarity">
    <text evidence="1">Belongs to the RRP7 family.</text>
</comment>
<protein>
    <submittedName>
        <fullName evidence="5">Ribosomal RNA-processing protein 7</fullName>
    </submittedName>
</protein>
<dbReference type="PANTHER" id="PTHR13191:SF0">
    <property type="entry name" value="RIBOSOMAL RNA-PROCESSING PROTEIN 7 HOMOLOG A-RELATED"/>
    <property type="match status" value="1"/>
</dbReference>
<feature type="domain" description="Ribosomal RNA-processing protein 7 C-terminal" evidence="3">
    <location>
        <begin position="197"/>
        <end position="313"/>
    </location>
</feature>
<comment type="caution">
    <text evidence="5">The sequence shown here is derived from an EMBL/GenBank/DDBJ whole genome shotgun (WGS) entry which is preliminary data.</text>
</comment>
<dbReference type="Pfam" id="PF17799">
    <property type="entry name" value="RRM_Rrp7"/>
    <property type="match status" value="1"/>
</dbReference>
<sequence>MAPKPVFPLSISGYSVFPIELPPVPSFPNSATHYLYLRPHEPRIPDPDSARSLFVVNVPVTTTETHLRHLFGAQLSSGRVERVEFHDAAIKKPPTTPITTTTTVTNPKKRKRDTTEELQVELDTTELPRTWDRELHPSGAHAVVVFVDRPSMEASLKAAKKAAKNRTKIVWGQGIDNEDDRRFPALGIQRYKSHNKLRYPARAELLRTVNDYMSIFGRFEEARAREAARGAEVPDEDGFVTVTRGPKINDVAREEEMKALAEKHKEKNKGLEDFYRFQTREKRKERQTELLRKFEEDKKKVEEMRRRRGKVRPE</sequence>
<evidence type="ECO:0000256" key="2">
    <source>
        <dbReference type="SAM" id="MobiDB-lite"/>
    </source>
</evidence>
<dbReference type="PANTHER" id="PTHR13191">
    <property type="entry name" value="RIBOSOMAL RNA PROCESSING PROTEIN 7-RELATED"/>
    <property type="match status" value="1"/>
</dbReference>
<evidence type="ECO:0000313" key="5">
    <source>
        <dbReference type="EMBL" id="PGH06244.1"/>
    </source>
</evidence>
<accession>A0A2B7X3L3</accession>